<protein>
    <submittedName>
        <fullName evidence="1">Uncharacterized protein</fullName>
    </submittedName>
</protein>
<comment type="caution">
    <text evidence="1">The sequence shown here is derived from an EMBL/GenBank/DDBJ whole genome shotgun (WGS) entry which is preliminary data.</text>
</comment>
<reference evidence="1" key="1">
    <citation type="journal article" date="2020" name="New Phytol.">
        <title>Comparative genomics reveals dynamic genome evolution in host specialist ectomycorrhizal fungi.</title>
        <authorList>
            <person name="Lofgren L.A."/>
            <person name="Nguyen N.H."/>
            <person name="Vilgalys R."/>
            <person name="Ruytinx J."/>
            <person name="Liao H.L."/>
            <person name="Branco S."/>
            <person name="Kuo A."/>
            <person name="LaButti K."/>
            <person name="Lipzen A."/>
            <person name="Andreopoulos W."/>
            <person name="Pangilinan J."/>
            <person name="Riley R."/>
            <person name="Hundley H."/>
            <person name="Na H."/>
            <person name="Barry K."/>
            <person name="Grigoriev I.V."/>
            <person name="Stajich J.E."/>
            <person name="Kennedy P.G."/>
        </authorList>
    </citation>
    <scope>NUCLEOTIDE SEQUENCE</scope>
    <source>
        <strain evidence="1">MN1</strain>
    </source>
</reference>
<proteinExistence type="predicted"/>
<sequence length="63" mass="7014">MNIALEQTEEHINGAVIIDIGTRSFVGIMIRYNHNVVLRHFIPLLPGFDFYTLLNEGSIGGSV</sequence>
<gene>
    <name evidence="1" type="ORF">BJ212DRAFT_900570</name>
</gene>
<name>A0A9P7AL50_9AGAM</name>
<dbReference type="AlphaFoldDB" id="A0A9P7AL50"/>
<organism evidence="1 2">
    <name type="scientific">Suillus subaureus</name>
    <dbReference type="NCBI Taxonomy" id="48587"/>
    <lineage>
        <taxon>Eukaryota</taxon>
        <taxon>Fungi</taxon>
        <taxon>Dikarya</taxon>
        <taxon>Basidiomycota</taxon>
        <taxon>Agaricomycotina</taxon>
        <taxon>Agaricomycetes</taxon>
        <taxon>Agaricomycetidae</taxon>
        <taxon>Boletales</taxon>
        <taxon>Suillineae</taxon>
        <taxon>Suillaceae</taxon>
        <taxon>Suillus</taxon>
    </lineage>
</organism>
<accession>A0A9P7AL50</accession>
<dbReference type="EMBL" id="JABBWG010000585">
    <property type="protein sequence ID" value="KAG1791495.1"/>
    <property type="molecule type" value="Genomic_DNA"/>
</dbReference>
<evidence type="ECO:0000313" key="1">
    <source>
        <dbReference type="EMBL" id="KAG1791495.1"/>
    </source>
</evidence>
<evidence type="ECO:0000313" key="2">
    <source>
        <dbReference type="Proteomes" id="UP000807769"/>
    </source>
</evidence>
<dbReference type="GeneID" id="64638321"/>
<keyword evidence="2" id="KW-1185">Reference proteome</keyword>
<dbReference type="RefSeq" id="XP_041184816.1">
    <property type="nucleotide sequence ID" value="XM_041344305.1"/>
</dbReference>
<dbReference type="Proteomes" id="UP000807769">
    <property type="component" value="Unassembled WGS sequence"/>
</dbReference>